<name>A0AAD2HB36_9AGAR</name>
<dbReference type="GO" id="GO:0043041">
    <property type="term" value="P:amino acid activation for nonribosomal peptide biosynthetic process"/>
    <property type="evidence" value="ECO:0007669"/>
    <property type="project" value="TreeGrafter"/>
</dbReference>
<dbReference type="NCBIfam" id="TIGR01733">
    <property type="entry name" value="AA-adenyl-dom"/>
    <property type="match status" value="1"/>
</dbReference>
<evidence type="ECO:0000259" key="5">
    <source>
        <dbReference type="Pfam" id="PF00501"/>
    </source>
</evidence>
<dbReference type="InterPro" id="IPR042099">
    <property type="entry name" value="ANL_N_sf"/>
</dbReference>
<gene>
    <name evidence="6" type="ORF">MYCIT1_LOCUS17631</name>
</gene>
<proteinExistence type="inferred from homology"/>
<dbReference type="PANTHER" id="PTHR45527">
    <property type="entry name" value="NONRIBOSOMAL PEPTIDE SYNTHETASE"/>
    <property type="match status" value="1"/>
</dbReference>
<dbReference type="SUPFAM" id="SSF56801">
    <property type="entry name" value="Acetyl-CoA synthetase-like"/>
    <property type="match status" value="1"/>
</dbReference>
<feature type="domain" description="AMP-dependent synthetase/ligase" evidence="5">
    <location>
        <begin position="145"/>
        <end position="485"/>
    </location>
</feature>
<evidence type="ECO:0000256" key="2">
    <source>
        <dbReference type="ARBA" id="ARBA00022553"/>
    </source>
</evidence>
<evidence type="ECO:0000256" key="4">
    <source>
        <dbReference type="ARBA" id="ARBA00029454"/>
    </source>
</evidence>
<dbReference type="Gene3D" id="3.40.50.12780">
    <property type="entry name" value="N-terminal domain of ligase-like"/>
    <property type="match status" value="1"/>
</dbReference>
<dbReference type="EMBL" id="CAVNYO010000181">
    <property type="protein sequence ID" value="CAK5272085.1"/>
    <property type="molecule type" value="Genomic_DNA"/>
</dbReference>
<dbReference type="GO" id="GO:0044550">
    <property type="term" value="P:secondary metabolite biosynthetic process"/>
    <property type="evidence" value="ECO:0007669"/>
    <property type="project" value="TreeGrafter"/>
</dbReference>
<keyword evidence="3" id="KW-0436">Ligase</keyword>
<organism evidence="6 7">
    <name type="scientific">Mycena citricolor</name>
    <dbReference type="NCBI Taxonomy" id="2018698"/>
    <lineage>
        <taxon>Eukaryota</taxon>
        <taxon>Fungi</taxon>
        <taxon>Dikarya</taxon>
        <taxon>Basidiomycota</taxon>
        <taxon>Agaricomycotina</taxon>
        <taxon>Agaricomycetes</taxon>
        <taxon>Agaricomycetidae</taxon>
        <taxon>Agaricales</taxon>
        <taxon>Marasmiineae</taxon>
        <taxon>Mycenaceae</taxon>
        <taxon>Mycena</taxon>
    </lineage>
</organism>
<dbReference type="Proteomes" id="UP001295794">
    <property type="component" value="Unassembled WGS sequence"/>
</dbReference>
<dbReference type="GO" id="GO:0031177">
    <property type="term" value="F:phosphopantetheine binding"/>
    <property type="evidence" value="ECO:0007669"/>
    <property type="project" value="TreeGrafter"/>
</dbReference>
<evidence type="ECO:0000313" key="7">
    <source>
        <dbReference type="Proteomes" id="UP001295794"/>
    </source>
</evidence>
<protein>
    <recommendedName>
        <fullName evidence="5">AMP-dependent synthetase/ligase domain-containing protein</fullName>
    </recommendedName>
</protein>
<keyword evidence="1" id="KW-0596">Phosphopantetheine</keyword>
<dbReference type="AlphaFoldDB" id="A0AAD2HB36"/>
<comment type="caution">
    <text evidence="6">The sequence shown here is derived from an EMBL/GenBank/DDBJ whole genome shotgun (WGS) entry which is preliminary data.</text>
</comment>
<dbReference type="Pfam" id="PF00501">
    <property type="entry name" value="AMP-binding"/>
    <property type="match status" value="1"/>
</dbReference>
<dbReference type="InterPro" id="IPR000873">
    <property type="entry name" value="AMP-dep_synth/lig_dom"/>
</dbReference>
<dbReference type="Gene3D" id="3.30.300.30">
    <property type="match status" value="1"/>
</dbReference>
<comment type="similarity">
    <text evidence="4">Belongs to the NRP synthetase family.</text>
</comment>
<reference evidence="6" key="1">
    <citation type="submission" date="2023-11" db="EMBL/GenBank/DDBJ databases">
        <authorList>
            <person name="De Vega J J."/>
            <person name="De Vega J J."/>
        </authorList>
    </citation>
    <scope>NUCLEOTIDE SEQUENCE</scope>
</reference>
<keyword evidence="7" id="KW-1185">Reference proteome</keyword>
<evidence type="ECO:0000256" key="3">
    <source>
        <dbReference type="ARBA" id="ARBA00022598"/>
    </source>
</evidence>
<dbReference type="InterPro" id="IPR010071">
    <property type="entry name" value="AA_adenyl_dom"/>
</dbReference>
<accession>A0AAD2HB36</accession>
<dbReference type="InterPro" id="IPR045851">
    <property type="entry name" value="AMP-bd_C_sf"/>
</dbReference>
<evidence type="ECO:0000313" key="6">
    <source>
        <dbReference type="EMBL" id="CAK5272085.1"/>
    </source>
</evidence>
<evidence type="ECO:0000256" key="1">
    <source>
        <dbReference type="ARBA" id="ARBA00022450"/>
    </source>
</evidence>
<sequence length="642" mass="68936">MRRQLSMPTTIRGLAEECTRTACSSYVSADAAGQTISCLAPVICASLKPDLPCSHLPTTTYPFPIMAAAATARAPNPVLPRPSPTTIVPTPIPSSSSTSHSTSKALDNIWFPVLSNLSPEDRVLFYRNGIGARRHIEFPVVHHSFERHVRNQPDAIAVEHSTEGTSITYAQLDVKANRLAHRLKALGVSPGKRVCILARRSIPLVVGIMAVLKAGGQYVPLDAVTIPDSTLGYVLNDAKPIVVLSMHEYAARVHSTTPIDLEAVIEEDEAAHADGSKPADPTTSDCGVYAIYTSGTTGVPKGVDVKHRGVTNVISPGSPANVNMRPGMRVGHFMNIAFDMGAWEVLGSLYNGCTICVRGNTKKDWIAVMKTVNILMVTPSILFCHEPEDYPLLKHIIVGGEPCPQALADKWARTIDFKNCCGPTEVSICNTVQRHTVGYPLSIGSPIPNVNTYVLSRDPSSTQPIPIGEVGCMWVGGIGVSGGYLNLPEKTAERYRPDPFVGGGAMMFNTGDIGRWRSDGQLDHLGRADDQVKLKGFRIELDGVAAALGTHPDVKNSVALLINSELWGFVTPATVDLAKVRDAAARIQPYHSVPTQYLAMDEFPITKNGKADKRALLVFAEGHPCEGGKRYSAASRSGSSSP</sequence>
<dbReference type="GO" id="GO:0005737">
    <property type="term" value="C:cytoplasm"/>
    <property type="evidence" value="ECO:0007669"/>
    <property type="project" value="TreeGrafter"/>
</dbReference>
<keyword evidence="2" id="KW-0597">Phosphoprotein</keyword>
<dbReference type="PANTHER" id="PTHR45527:SF11">
    <property type="entry name" value="NONRIBOSOMAL PEPTIDE SYNTHETASE 5"/>
    <property type="match status" value="1"/>
</dbReference>
<dbReference type="GO" id="GO:0016874">
    <property type="term" value="F:ligase activity"/>
    <property type="evidence" value="ECO:0007669"/>
    <property type="project" value="UniProtKB-KW"/>
</dbReference>